<keyword evidence="3" id="KW-1185">Reference proteome</keyword>
<protein>
    <submittedName>
        <fullName evidence="2">Uncharacterized protein</fullName>
    </submittedName>
</protein>
<reference evidence="2 3" key="1">
    <citation type="submission" date="2015-07" db="EMBL/GenBank/DDBJ databases">
        <title>Comparative genomics of the Sigatoka disease complex on banana suggests a link between parallel evolutionary changes in Pseudocercospora fijiensis and Pseudocercospora eumusae and increased virulence on the banana host.</title>
        <authorList>
            <person name="Chang T.-C."/>
            <person name="Salvucci A."/>
            <person name="Crous P.W."/>
            <person name="Stergiopoulos I."/>
        </authorList>
    </citation>
    <scope>NUCLEOTIDE SEQUENCE [LARGE SCALE GENOMIC DNA]</scope>
    <source>
        <strain evidence="2 3">CBS 114824</strain>
    </source>
</reference>
<feature type="region of interest" description="Disordered" evidence="1">
    <location>
        <begin position="65"/>
        <end position="85"/>
    </location>
</feature>
<evidence type="ECO:0000313" key="2">
    <source>
        <dbReference type="EMBL" id="KXS97219.1"/>
    </source>
</evidence>
<comment type="caution">
    <text evidence="2">The sequence shown here is derived from an EMBL/GenBank/DDBJ whole genome shotgun (WGS) entry which is preliminary data.</text>
</comment>
<dbReference type="Proteomes" id="UP000070133">
    <property type="component" value="Unassembled WGS sequence"/>
</dbReference>
<name>A0A139H4D7_9PEZI</name>
<sequence>MHIITVVTAKSALCFGEHRPAPAKGKARKDAKSKGFESISAGDVRGLWQWAGEVEEVDIGEVHRRLGNPSAAKPRLPGHASFHDE</sequence>
<evidence type="ECO:0000313" key="3">
    <source>
        <dbReference type="Proteomes" id="UP000070133"/>
    </source>
</evidence>
<dbReference type="EMBL" id="LFZN01000149">
    <property type="protein sequence ID" value="KXS97219.1"/>
    <property type="molecule type" value="Genomic_DNA"/>
</dbReference>
<gene>
    <name evidence="2" type="ORF">AC578_2851</name>
</gene>
<dbReference type="AlphaFoldDB" id="A0A139H4D7"/>
<organism evidence="2 3">
    <name type="scientific">Pseudocercospora eumusae</name>
    <dbReference type="NCBI Taxonomy" id="321146"/>
    <lineage>
        <taxon>Eukaryota</taxon>
        <taxon>Fungi</taxon>
        <taxon>Dikarya</taxon>
        <taxon>Ascomycota</taxon>
        <taxon>Pezizomycotina</taxon>
        <taxon>Dothideomycetes</taxon>
        <taxon>Dothideomycetidae</taxon>
        <taxon>Mycosphaerellales</taxon>
        <taxon>Mycosphaerellaceae</taxon>
        <taxon>Pseudocercospora</taxon>
    </lineage>
</organism>
<accession>A0A139H4D7</accession>
<proteinExistence type="predicted"/>
<evidence type="ECO:0000256" key="1">
    <source>
        <dbReference type="SAM" id="MobiDB-lite"/>
    </source>
</evidence>